<gene>
    <name evidence="2" type="ORF">HUJ06_006706</name>
</gene>
<keyword evidence="3" id="KW-1185">Reference proteome</keyword>
<keyword evidence="1" id="KW-0472">Membrane</keyword>
<dbReference type="EMBL" id="DUZY01000004">
    <property type="protein sequence ID" value="DAD36066.1"/>
    <property type="molecule type" value="Genomic_DNA"/>
</dbReference>
<dbReference type="AlphaFoldDB" id="A0A822YZ91"/>
<evidence type="ECO:0000256" key="1">
    <source>
        <dbReference type="SAM" id="Phobius"/>
    </source>
</evidence>
<comment type="caution">
    <text evidence="2">The sequence shown here is derived from an EMBL/GenBank/DDBJ whole genome shotgun (WGS) entry which is preliminary data.</text>
</comment>
<feature type="transmembrane region" description="Helical" evidence="1">
    <location>
        <begin position="102"/>
        <end position="123"/>
    </location>
</feature>
<evidence type="ECO:0000313" key="3">
    <source>
        <dbReference type="Proteomes" id="UP000607653"/>
    </source>
</evidence>
<reference evidence="2 3" key="1">
    <citation type="journal article" date="2020" name="Mol. Biol. Evol.">
        <title>Distinct Expression and Methylation Patterns for Genes with Different Fates following a Single Whole-Genome Duplication in Flowering Plants.</title>
        <authorList>
            <person name="Shi T."/>
            <person name="Rahmani R.S."/>
            <person name="Gugger P.F."/>
            <person name="Wang M."/>
            <person name="Li H."/>
            <person name="Zhang Y."/>
            <person name="Li Z."/>
            <person name="Wang Q."/>
            <person name="Van de Peer Y."/>
            <person name="Marchal K."/>
            <person name="Chen J."/>
        </authorList>
    </citation>
    <scope>NUCLEOTIDE SEQUENCE [LARGE SCALE GENOMIC DNA]</scope>
    <source>
        <tissue evidence="2">Leaf</tissue>
    </source>
</reference>
<sequence length="148" mass="15468">MNRVIGVGGGPEIEAITVLGSENNAGESSILGDMDPLAGVEASWVEDGGIGVAGTPFRTSESVGAKMEEESHVPHERWGAEGMGKIGRGGGRYLLSEEEKGALVAVVVVDVAVVVIIVVVVAALEMGSLILQIWTMGLTSSWLWPLWL</sequence>
<accession>A0A822YZ91</accession>
<name>A0A822YZ91_NELNU</name>
<evidence type="ECO:0000313" key="2">
    <source>
        <dbReference type="EMBL" id="DAD36066.1"/>
    </source>
</evidence>
<dbReference type="Proteomes" id="UP000607653">
    <property type="component" value="Unassembled WGS sequence"/>
</dbReference>
<keyword evidence="1" id="KW-1133">Transmembrane helix</keyword>
<proteinExistence type="predicted"/>
<organism evidence="2 3">
    <name type="scientific">Nelumbo nucifera</name>
    <name type="common">Sacred lotus</name>
    <dbReference type="NCBI Taxonomy" id="4432"/>
    <lineage>
        <taxon>Eukaryota</taxon>
        <taxon>Viridiplantae</taxon>
        <taxon>Streptophyta</taxon>
        <taxon>Embryophyta</taxon>
        <taxon>Tracheophyta</taxon>
        <taxon>Spermatophyta</taxon>
        <taxon>Magnoliopsida</taxon>
        <taxon>Proteales</taxon>
        <taxon>Nelumbonaceae</taxon>
        <taxon>Nelumbo</taxon>
    </lineage>
</organism>
<protein>
    <submittedName>
        <fullName evidence="2">Uncharacterized protein</fullName>
    </submittedName>
</protein>
<keyword evidence="1" id="KW-0812">Transmembrane</keyword>